<feature type="signal peptide" evidence="13">
    <location>
        <begin position="1"/>
        <end position="30"/>
    </location>
</feature>
<evidence type="ECO:0000256" key="4">
    <source>
        <dbReference type="ARBA" id="ARBA00022496"/>
    </source>
</evidence>
<keyword evidence="2 11" id="KW-0813">Transport</keyword>
<dbReference type="Gene3D" id="2.40.170.20">
    <property type="entry name" value="TonB-dependent receptor, beta-barrel domain"/>
    <property type="match status" value="1"/>
</dbReference>
<evidence type="ECO:0000256" key="12">
    <source>
        <dbReference type="RuleBase" id="RU003357"/>
    </source>
</evidence>
<keyword evidence="8 12" id="KW-0798">TonB box</keyword>
<keyword evidence="9 11" id="KW-0472">Membrane</keyword>
<evidence type="ECO:0000256" key="9">
    <source>
        <dbReference type="ARBA" id="ARBA00023136"/>
    </source>
</evidence>
<evidence type="ECO:0000256" key="13">
    <source>
        <dbReference type="SAM" id="SignalP"/>
    </source>
</evidence>
<protein>
    <submittedName>
        <fullName evidence="16">TonB-dependent receptor</fullName>
    </submittedName>
</protein>
<dbReference type="PANTHER" id="PTHR32552">
    <property type="entry name" value="FERRICHROME IRON RECEPTOR-RELATED"/>
    <property type="match status" value="1"/>
</dbReference>
<keyword evidence="6" id="KW-0408">Iron</keyword>
<gene>
    <name evidence="16" type="ORF">K7G82_28370</name>
</gene>
<dbReference type="InterPro" id="IPR000531">
    <property type="entry name" value="Beta-barrel_TonB"/>
</dbReference>
<dbReference type="PROSITE" id="PS52016">
    <property type="entry name" value="TONB_DEPENDENT_REC_3"/>
    <property type="match status" value="1"/>
</dbReference>
<evidence type="ECO:0000256" key="6">
    <source>
        <dbReference type="ARBA" id="ARBA00023004"/>
    </source>
</evidence>
<dbReference type="SUPFAM" id="SSF56935">
    <property type="entry name" value="Porins"/>
    <property type="match status" value="1"/>
</dbReference>
<dbReference type="PANTHER" id="PTHR32552:SF81">
    <property type="entry name" value="TONB-DEPENDENT OUTER MEMBRANE RECEPTOR"/>
    <property type="match status" value="1"/>
</dbReference>
<keyword evidence="3 11" id="KW-1134">Transmembrane beta strand</keyword>
<dbReference type="Proteomes" id="UP000706039">
    <property type="component" value="Unassembled WGS sequence"/>
</dbReference>
<proteinExistence type="inferred from homology"/>
<feature type="domain" description="TonB-dependent receptor plug" evidence="15">
    <location>
        <begin position="62"/>
        <end position="171"/>
    </location>
</feature>
<evidence type="ECO:0000256" key="2">
    <source>
        <dbReference type="ARBA" id="ARBA00022448"/>
    </source>
</evidence>
<dbReference type="InterPro" id="IPR012910">
    <property type="entry name" value="Plug_dom"/>
</dbReference>
<dbReference type="PROSITE" id="PS51318">
    <property type="entry name" value="TAT"/>
    <property type="match status" value="1"/>
</dbReference>
<dbReference type="InterPro" id="IPR036942">
    <property type="entry name" value="Beta-barrel_TonB_sf"/>
</dbReference>
<organism evidence="16 17">
    <name type="scientific">Sphingomonas colocasiae</name>
    <dbReference type="NCBI Taxonomy" id="1848973"/>
    <lineage>
        <taxon>Bacteria</taxon>
        <taxon>Pseudomonadati</taxon>
        <taxon>Pseudomonadota</taxon>
        <taxon>Alphaproteobacteria</taxon>
        <taxon>Sphingomonadales</taxon>
        <taxon>Sphingomonadaceae</taxon>
        <taxon>Sphingomonas</taxon>
    </lineage>
</organism>
<comment type="similarity">
    <text evidence="11 12">Belongs to the TonB-dependent receptor family.</text>
</comment>
<dbReference type="Pfam" id="PF07715">
    <property type="entry name" value="Plug"/>
    <property type="match status" value="1"/>
</dbReference>
<evidence type="ECO:0000256" key="1">
    <source>
        <dbReference type="ARBA" id="ARBA00004571"/>
    </source>
</evidence>
<reference evidence="16 17" key="1">
    <citation type="submission" date="2021-08" db="EMBL/GenBank/DDBJ databases">
        <authorList>
            <person name="Tuo L."/>
        </authorList>
    </citation>
    <scope>NUCLEOTIDE SEQUENCE [LARGE SCALE GENOMIC DNA]</scope>
    <source>
        <strain evidence="16 17">JCM 31229</strain>
    </source>
</reference>
<keyword evidence="16" id="KW-0675">Receptor</keyword>
<comment type="subcellular location">
    <subcellularLocation>
        <location evidence="1 11">Cell outer membrane</location>
        <topology evidence="1 11">Multi-pass membrane protein</topology>
    </subcellularLocation>
</comment>
<dbReference type="InterPro" id="IPR039426">
    <property type="entry name" value="TonB-dep_rcpt-like"/>
</dbReference>
<sequence length="736" mass="78410">MRTSMNHRPSTRRFALALLLAGAMPAAAFAQDTAQPQADAAQAPEAVEGDIIVTAQRRAERLQDVPIAISALSASTMEDRNIQTVYDLQGSVPGLSISGFAGVNSTNLVSLRGIAGQPVPIGASQATAVYLDGVYLSKPDAGFFGLKDIERVEVLRGPQGTLYGRNATAGAINIVTHQPGDTVQGSIDASYGNFNSIAVGGYLSGPIGGGFSASISGSASGHDGYYRNTVTGNRIGDASSYTGRAKLRYDNGGGFDATLSADYTMKKSEDLFTPATLVGGRTVFATKTVSTNLEDQIRTRLRTGGVALTINAEASDDFTITSISSYRKFNYFTVYDIDATTATSIQPVFINKNDTFNQEVRGVYDAGPLRFTVGANYYNEKAEVLLRVNPVAYTKTALRADPRPHSKSDLAALAAFGQFEYDLADSLTAVAGARLNYEKRDFSIDYSTAGTPGQYPPIIGKVSDTAILPSFGLNYKPDRDVLLYAKASLGYQSPGFAYQPGAGGALNTFGAEKLWAYEAGVKTQFLDRRVTLNAAAFYYDYKDLQLRRLITSLISRIENAGAASVKGIEADLAIIPVEGLTLTGQVTYSKGVYTDFCEGITTGTPQNNDAQCVGTPAPTADRAGNQLNQAPRWSGGFGVNYATPVSDGVKLKLNANYAFESNSYFTAANERQVSTGGWHRLDARAGVELDNGLEVYAFGRNLTDNRYIVMAFRFGGAVSAVVSDPATYGIGASFKF</sequence>
<evidence type="ECO:0000259" key="14">
    <source>
        <dbReference type="Pfam" id="PF00593"/>
    </source>
</evidence>
<evidence type="ECO:0000256" key="10">
    <source>
        <dbReference type="ARBA" id="ARBA00023237"/>
    </source>
</evidence>
<dbReference type="Pfam" id="PF00593">
    <property type="entry name" value="TonB_dep_Rec_b-barrel"/>
    <property type="match status" value="1"/>
</dbReference>
<evidence type="ECO:0000256" key="8">
    <source>
        <dbReference type="ARBA" id="ARBA00023077"/>
    </source>
</evidence>
<keyword evidence="5 11" id="KW-0812">Transmembrane</keyword>
<evidence type="ECO:0000256" key="5">
    <source>
        <dbReference type="ARBA" id="ARBA00022692"/>
    </source>
</evidence>
<dbReference type="EMBL" id="JAINVV010000015">
    <property type="protein sequence ID" value="MBY8826251.1"/>
    <property type="molecule type" value="Genomic_DNA"/>
</dbReference>
<dbReference type="CDD" id="cd01347">
    <property type="entry name" value="ligand_gated_channel"/>
    <property type="match status" value="1"/>
</dbReference>
<feature type="domain" description="TonB-dependent receptor-like beta-barrel" evidence="14">
    <location>
        <begin position="232"/>
        <end position="702"/>
    </location>
</feature>
<evidence type="ECO:0000256" key="11">
    <source>
        <dbReference type="PROSITE-ProRule" id="PRU01360"/>
    </source>
</evidence>
<evidence type="ECO:0000256" key="3">
    <source>
        <dbReference type="ARBA" id="ARBA00022452"/>
    </source>
</evidence>
<keyword evidence="4" id="KW-0410">Iron transport</keyword>
<keyword evidence="7" id="KW-0406">Ion transport</keyword>
<dbReference type="RefSeq" id="WP_222993714.1">
    <property type="nucleotide sequence ID" value="NZ_JAINVV010000015.1"/>
</dbReference>
<keyword evidence="10 11" id="KW-0998">Cell outer membrane</keyword>
<dbReference type="InterPro" id="IPR006311">
    <property type="entry name" value="TAT_signal"/>
</dbReference>
<evidence type="ECO:0000259" key="15">
    <source>
        <dbReference type="Pfam" id="PF07715"/>
    </source>
</evidence>
<evidence type="ECO:0000313" key="17">
    <source>
        <dbReference type="Proteomes" id="UP000706039"/>
    </source>
</evidence>
<comment type="caution">
    <text evidence="16">The sequence shown here is derived from an EMBL/GenBank/DDBJ whole genome shotgun (WGS) entry which is preliminary data.</text>
</comment>
<keyword evidence="17" id="KW-1185">Reference proteome</keyword>
<feature type="chain" id="PRO_5047095234" evidence="13">
    <location>
        <begin position="31"/>
        <end position="736"/>
    </location>
</feature>
<accession>A0ABS7PY63</accession>
<evidence type="ECO:0000313" key="16">
    <source>
        <dbReference type="EMBL" id="MBY8826251.1"/>
    </source>
</evidence>
<evidence type="ECO:0000256" key="7">
    <source>
        <dbReference type="ARBA" id="ARBA00023065"/>
    </source>
</evidence>
<name>A0ABS7PY63_9SPHN</name>
<keyword evidence="13" id="KW-0732">Signal</keyword>